<accession>A0ABQ0BTB1</accession>
<dbReference type="EMBL" id="BAABZQ010000001">
    <property type="protein sequence ID" value="GAA6499769.1"/>
    <property type="molecule type" value="Genomic_DNA"/>
</dbReference>
<reference evidence="1 2" key="1">
    <citation type="submission" date="2024-04" db="EMBL/GenBank/DDBJ databases">
        <title>Defined microbial consortia suppress multidrug-resistant proinflammatory Enterobacteriaceae via ecological control.</title>
        <authorList>
            <person name="Furuichi M."/>
            <person name="Kawaguchi T."/>
            <person name="Pust M."/>
            <person name="Yasuma K."/>
            <person name="Plichta D."/>
            <person name="Hasegawa N."/>
            <person name="Ohya T."/>
            <person name="Bhattarai S."/>
            <person name="Sasajima S."/>
            <person name="Aoto Y."/>
            <person name="Tuganbaev T."/>
            <person name="Yaginuma M."/>
            <person name="Ueda M."/>
            <person name="Okahashi N."/>
            <person name="Amafuji K."/>
            <person name="Kiridooshi Y."/>
            <person name="Sugita K."/>
            <person name="Strazar M."/>
            <person name="Skelly A."/>
            <person name="Suda W."/>
            <person name="Hattori M."/>
            <person name="Nakamoto N."/>
            <person name="Caballero S."/>
            <person name="Norman J."/>
            <person name="Olle B."/>
            <person name="Tanoue T."/>
            <person name="Arita M."/>
            <person name="Bucci V."/>
            <person name="Atarashi K."/>
            <person name="Xavier R."/>
            <person name="Honda K."/>
        </authorList>
    </citation>
    <scope>NUCLEOTIDE SEQUENCE [LARGE SCALE GENOMIC DNA]</scope>
    <source>
        <strain evidence="2">k34-0107-D12</strain>
    </source>
</reference>
<proteinExistence type="predicted"/>
<protein>
    <submittedName>
        <fullName evidence="1">Uncharacterized protein</fullName>
    </submittedName>
</protein>
<evidence type="ECO:0000313" key="1">
    <source>
        <dbReference type="EMBL" id="GAA6499769.1"/>
    </source>
</evidence>
<dbReference type="Proteomes" id="UP001600941">
    <property type="component" value="Unassembled WGS sequence"/>
</dbReference>
<evidence type="ECO:0000313" key="2">
    <source>
        <dbReference type="Proteomes" id="UP001600941"/>
    </source>
</evidence>
<comment type="caution">
    <text evidence="1">The sequence shown here is derived from an EMBL/GenBank/DDBJ whole genome shotgun (WGS) entry which is preliminary data.</text>
</comment>
<gene>
    <name evidence="1" type="ORF">K340107D12_25850</name>
</gene>
<keyword evidence="2" id="KW-1185">Reference proteome</keyword>
<organism evidence="1 2">
    <name type="scientific">Blautia parvula</name>
    <dbReference type="NCBI Taxonomy" id="2877527"/>
    <lineage>
        <taxon>Bacteria</taxon>
        <taxon>Bacillati</taxon>
        <taxon>Bacillota</taxon>
        <taxon>Clostridia</taxon>
        <taxon>Lachnospirales</taxon>
        <taxon>Lachnospiraceae</taxon>
        <taxon>Blautia</taxon>
    </lineage>
</organism>
<sequence length="68" mass="7749">MFRGPLRLLPLCKRVFRRRLRLAKKKKQTPGQGEISVTIRNFRAVKLPSHKGWTAVLPGSLTGSLFFS</sequence>
<name>A0ABQ0BTB1_9FIRM</name>